<reference evidence="2" key="1">
    <citation type="journal article" date="2013" name="Genome Biol.">
        <title>Reference genomes and transcriptomes of Nicotiana sylvestris and Nicotiana tomentosiformis.</title>
        <authorList>
            <person name="Sierro N."/>
            <person name="Battey J.N."/>
            <person name="Ouadi S."/>
            <person name="Bovet L."/>
            <person name="Goepfert S."/>
            <person name="Bakaher N."/>
            <person name="Peitsch M.C."/>
            <person name="Ivanov N.V."/>
        </authorList>
    </citation>
    <scope>NUCLEOTIDE SEQUENCE [LARGE SCALE GENOMIC DNA]</scope>
</reference>
<evidence type="ECO:0000256" key="1">
    <source>
        <dbReference type="SAM" id="Coils"/>
    </source>
</evidence>
<proteinExistence type="predicted"/>
<sequence length="361" mass="40483">MTILETRSKASEANVKKLEMQLQSYMVETNKKLEFNDSKMDDLSRKMDVMMEKLFASKDEILGSPPMGAHHAEGYSSRSRAVEILENSNGRFYANISSSRIDCPYFEEGDPRSWLRKYKRYFHYNHINDPQHKLETTVLHLNGRAESWYFSYQVSKRIVRWPDVVEEMCLGGGDQVSNNFLIEGLKEEIMHTIKMLDPFFLSQDVEKARHKEEMIDSMNKNIMGGARQSGHYSSNNNGLGSRSSSLSRMRKIGSVVYRVGASSGFTASPHFSCLTAKTSSGPTIVGASSGFTASPHFSCLTAKTSSGPTIVAHRQPPSCDADCQIQIQPVAIIKRKMMKVNNGVSVKVLIQWANLSVEEAI</sequence>
<organism evidence="2 3">
    <name type="scientific">Nicotiana sylvestris</name>
    <name type="common">Wood tobacco</name>
    <name type="synonym">South American tobacco</name>
    <dbReference type="NCBI Taxonomy" id="4096"/>
    <lineage>
        <taxon>Eukaryota</taxon>
        <taxon>Viridiplantae</taxon>
        <taxon>Streptophyta</taxon>
        <taxon>Embryophyta</taxon>
        <taxon>Tracheophyta</taxon>
        <taxon>Spermatophyta</taxon>
        <taxon>Magnoliopsida</taxon>
        <taxon>eudicotyledons</taxon>
        <taxon>Gunneridae</taxon>
        <taxon>Pentapetalae</taxon>
        <taxon>asterids</taxon>
        <taxon>lamiids</taxon>
        <taxon>Solanales</taxon>
        <taxon>Solanaceae</taxon>
        <taxon>Nicotianoideae</taxon>
        <taxon>Nicotianeae</taxon>
        <taxon>Nicotiana</taxon>
    </lineage>
</organism>
<feature type="coiled-coil region" evidence="1">
    <location>
        <begin position="1"/>
        <end position="28"/>
    </location>
</feature>
<accession>A0A1U7VFP9</accession>
<protein>
    <submittedName>
        <fullName evidence="3">Uncharacterized protein LOC104212999</fullName>
    </submittedName>
</protein>
<dbReference type="AlphaFoldDB" id="A0A1U7VFP9"/>
<evidence type="ECO:0000313" key="2">
    <source>
        <dbReference type="Proteomes" id="UP000189701"/>
    </source>
</evidence>
<evidence type="ECO:0000313" key="3">
    <source>
        <dbReference type="RefSeq" id="XP_009760675.1"/>
    </source>
</evidence>
<keyword evidence="1" id="KW-0175">Coiled coil</keyword>
<gene>
    <name evidence="3" type="primary">LOC104212999</name>
</gene>
<reference evidence="3" key="2">
    <citation type="submission" date="2025-08" db="UniProtKB">
        <authorList>
            <consortium name="RefSeq"/>
        </authorList>
    </citation>
    <scope>IDENTIFICATION</scope>
    <source>
        <tissue evidence="3">Leaf</tissue>
    </source>
</reference>
<dbReference type="RefSeq" id="XP_009760675.1">
    <property type="nucleotide sequence ID" value="XM_009762373.1"/>
</dbReference>
<dbReference type="Proteomes" id="UP000189701">
    <property type="component" value="Unplaced"/>
</dbReference>
<name>A0A1U7VFP9_NICSY</name>
<keyword evidence="2" id="KW-1185">Reference proteome</keyword>